<proteinExistence type="predicted"/>
<protein>
    <submittedName>
        <fullName evidence="5">PIG-L family deacetylase</fullName>
    </submittedName>
</protein>
<dbReference type="Pfam" id="PF26607">
    <property type="entry name" value="DUF8189"/>
    <property type="match status" value="1"/>
</dbReference>
<feature type="compositionally biased region" description="Low complexity" evidence="2">
    <location>
        <begin position="632"/>
        <end position="642"/>
    </location>
</feature>
<keyword evidence="1" id="KW-0862">Zinc</keyword>
<evidence type="ECO:0000256" key="1">
    <source>
        <dbReference type="ARBA" id="ARBA00022833"/>
    </source>
</evidence>
<accession>A0A939F2E2</accession>
<evidence type="ECO:0000313" key="6">
    <source>
        <dbReference type="Proteomes" id="UP000664167"/>
    </source>
</evidence>
<feature type="signal peptide" evidence="3">
    <location>
        <begin position="1"/>
        <end position="23"/>
    </location>
</feature>
<dbReference type="InterPro" id="IPR024078">
    <property type="entry name" value="LmbE-like_dom_sf"/>
</dbReference>
<feature type="region of interest" description="Disordered" evidence="2">
    <location>
        <begin position="618"/>
        <end position="655"/>
    </location>
</feature>
<sequence>MTSFRRRGPIAILLVAIAAGTAAVVGTEAATSSAPTVTVNGPIVQPVRTVRQSVMQILAHEDDDLYFMNPDVSQAIASHSSVTSVYLTAGEADGINMAGGRGARNHPPADKAKYAEARQNGIRAAYAEMATGNRSSPWQRTTMPTAGGGTAELDVLKARPQLSLVWVQLHEAGSVAGYRPHSLHGLWDGTVQTLGSQLSAGTPVERRFSYTRAEVVSTIAGLLERFQPTSVRLLDPTPGRNEKTGNLLDHQDHMYAARFAQAALAHYATSKNHPHFTVQNYLGYFTGRLGHSLDPANAAAKLRTVETYAWKDHADNYCKSASGCGDRKVAAHPSGHDWTQSIRYTRGESTSWMQPGADGSLSAFGVLDQRLAVWHRSPGAAGTWSEPELKPGAGIDPGVSTVKLPDGRIAVFGTRTTIGSTAADYRRDVVLTVQKTPGGRFGDWQSLGSPELADHFGTSDISAPAVAVGRDGRLTVYLRNSAFGLSARTQQADGDWAKWHSIGGKGLHGDPAVATDKSGRRFVFAATPRSVAVWTQQAPGAALKGPVPTGLPTTTLPLTARADDEGVRLYFRKTDSGNVRTALVTAGATPTVSPVTEAGGAAGFGPVSTTGKALAARTGSGHLGTAPFPKLSASSPSSQLRSSRGDPIEQGKPHSTDIWTQDSYLFAGAPALVTDSAGTASVAAIGLDGKLHWNRVH</sequence>
<evidence type="ECO:0000259" key="4">
    <source>
        <dbReference type="Pfam" id="PF26607"/>
    </source>
</evidence>
<dbReference type="Gene3D" id="3.40.50.10320">
    <property type="entry name" value="LmbE-like"/>
    <property type="match status" value="1"/>
</dbReference>
<comment type="caution">
    <text evidence="5">The sequence shown here is derived from an EMBL/GenBank/DDBJ whole genome shotgun (WGS) entry which is preliminary data.</text>
</comment>
<name>A0A939F2E2_9ACTN</name>
<dbReference type="RefSeq" id="WP_206960027.1">
    <property type="nucleotide sequence ID" value="NZ_BAAAJJ010000006.1"/>
</dbReference>
<evidence type="ECO:0000256" key="2">
    <source>
        <dbReference type="SAM" id="MobiDB-lite"/>
    </source>
</evidence>
<keyword evidence="3" id="KW-0732">Signal</keyword>
<dbReference type="AlphaFoldDB" id="A0A939F2E2"/>
<dbReference type="Proteomes" id="UP000664167">
    <property type="component" value="Unassembled WGS sequence"/>
</dbReference>
<keyword evidence="6" id="KW-1185">Reference proteome</keyword>
<feature type="domain" description="PLL-like beta propeller" evidence="4">
    <location>
        <begin position="357"/>
        <end position="535"/>
    </location>
</feature>
<dbReference type="GO" id="GO:0016137">
    <property type="term" value="P:glycoside metabolic process"/>
    <property type="evidence" value="ECO:0007669"/>
    <property type="project" value="UniProtKB-ARBA"/>
</dbReference>
<dbReference type="Pfam" id="PF02585">
    <property type="entry name" value="PIG-L"/>
    <property type="match status" value="1"/>
</dbReference>
<dbReference type="EMBL" id="JAFLRJ010000026">
    <property type="protein sequence ID" value="MBO0510862.1"/>
    <property type="molecule type" value="Genomic_DNA"/>
</dbReference>
<dbReference type="InterPro" id="IPR003737">
    <property type="entry name" value="GlcNAc_PI_deacetylase-related"/>
</dbReference>
<gene>
    <name evidence="5" type="ORF">J0695_03400</name>
</gene>
<feature type="compositionally biased region" description="Basic and acidic residues" evidence="2">
    <location>
        <begin position="643"/>
        <end position="655"/>
    </location>
</feature>
<dbReference type="SUPFAM" id="SSF102588">
    <property type="entry name" value="LmbE-like"/>
    <property type="match status" value="1"/>
</dbReference>
<reference evidence="5" key="1">
    <citation type="submission" date="2021-03" db="EMBL/GenBank/DDBJ databases">
        <title>Streptomyces poriferae sp. nov., a novel marine sponge-derived Actinobacteria species with anti-MRSA activity.</title>
        <authorList>
            <person name="Sandoval-Powers M."/>
            <person name="Kralova S."/>
            <person name="Nguyen G.-S."/>
            <person name="Fawwal D."/>
            <person name="Degnes K."/>
            <person name="Klinkenberg G."/>
            <person name="Sletta H."/>
            <person name="Wentzel A."/>
            <person name="Liles M.R."/>
        </authorList>
    </citation>
    <scope>NUCLEOTIDE SEQUENCE</scope>
    <source>
        <strain evidence="5">DSM 41794</strain>
    </source>
</reference>
<organism evidence="5 6">
    <name type="scientific">Streptomyces beijiangensis</name>
    <dbReference type="NCBI Taxonomy" id="163361"/>
    <lineage>
        <taxon>Bacteria</taxon>
        <taxon>Bacillati</taxon>
        <taxon>Actinomycetota</taxon>
        <taxon>Actinomycetes</taxon>
        <taxon>Kitasatosporales</taxon>
        <taxon>Streptomycetaceae</taxon>
        <taxon>Streptomyces</taxon>
    </lineage>
</organism>
<evidence type="ECO:0000256" key="3">
    <source>
        <dbReference type="SAM" id="SignalP"/>
    </source>
</evidence>
<evidence type="ECO:0000313" key="5">
    <source>
        <dbReference type="EMBL" id="MBO0510862.1"/>
    </source>
</evidence>
<dbReference type="SUPFAM" id="SSF89372">
    <property type="entry name" value="Fucose-specific lectin"/>
    <property type="match status" value="1"/>
</dbReference>
<dbReference type="GO" id="GO:0016811">
    <property type="term" value="F:hydrolase activity, acting on carbon-nitrogen (but not peptide) bonds, in linear amides"/>
    <property type="evidence" value="ECO:0007669"/>
    <property type="project" value="TreeGrafter"/>
</dbReference>
<dbReference type="PANTHER" id="PTHR12993">
    <property type="entry name" value="N-ACETYLGLUCOSAMINYL-PHOSPHATIDYLINOSITOL DE-N-ACETYLASE-RELATED"/>
    <property type="match status" value="1"/>
</dbReference>
<feature type="chain" id="PRO_5039564461" evidence="3">
    <location>
        <begin position="24"/>
        <end position="697"/>
    </location>
</feature>
<dbReference type="PANTHER" id="PTHR12993:SF26">
    <property type="entry name" value="1D-MYO-INOSITOL 2-ACETAMIDO-2-DEOXY-ALPHA-D-GLUCOPYRANOSIDE DEACETYLASE"/>
    <property type="match status" value="1"/>
</dbReference>
<dbReference type="InterPro" id="IPR058502">
    <property type="entry name" value="PLL-like_beta-prop"/>
</dbReference>